<gene>
    <name evidence="2" type="ORF">QCA50_020655</name>
</gene>
<organism evidence="2 3">
    <name type="scientific">Cerrena zonata</name>
    <dbReference type="NCBI Taxonomy" id="2478898"/>
    <lineage>
        <taxon>Eukaryota</taxon>
        <taxon>Fungi</taxon>
        <taxon>Dikarya</taxon>
        <taxon>Basidiomycota</taxon>
        <taxon>Agaricomycotina</taxon>
        <taxon>Agaricomycetes</taxon>
        <taxon>Polyporales</taxon>
        <taxon>Cerrenaceae</taxon>
        <taxon>Cerrena</taxon>
    </lineage>
</organism>
<dbReference type="Proteomes" id="UP001385951">
    <property type="component" value="Unassembled WGS sequence"/>
</dbReference>
<protein>
    <submittedName>
        <fullName evidence="2">Uncharacterized protein</fullName>
    </submittedName>
</protein>
<name>A0AAW0FGM0_9APHY</name>
<feature type="compositionally biased region" description="Low complexity" evidence="1">
    <location>
        <begin position="21"/>
        <end position="55"/>
    </location>
</feature>
<comment type="caution">
    <text evidence="2">The sequence shown here is derived from an EMBL/GenBank/DDBJ whole genome shotgun (WGS) entry which is preliminary data.</text>
</comment>
<proteinExistence type="predicted"/>
<feature type="compositionally biased region" description="Polar residues" evidence="1">
    <location>
        <begin position="1"/>
        <end position="14"/>
    </location>
</feature>
<evidence type="ECO:0000313" key="2">
    <source>
        <dbReference type="EMBL" id="KAK7676392.1"/>
    </source>
</evidence>
<dbReference type="AlphaFoldDB" id="A0AAW0FGM0"/>
<feature type="region of interest" description="Disordered" evidence="1">
    <location>
        <begin position="175"/>
        <end position="194"/>
    </location>
</feature>
<accession>A0AAW0FGM0</accession>
<feature type="region of interest" description="Disordered" evidence="1">
    <location>
        <begin position="199"/>
        <end position="251"/>
    </location>
</feature>
<evidence type="ECO:0000313" key="3">
    <source>
        <dbReference type="Proteomes" id="UP001385951"/>
    </source>
</evidence>
<sequence>MSSPIVIPTKSSSNNKEKRGSSSQWSASQARRNANTPTPSTSRAPSPSDSASSATLYEDGDAEWISVSPKKRKGLLRPSSFSNKSRPSMSPRKSVIPLVNRLEIEKHTNGAKFFPFEARSPFVYTISDLLHLSQSPLNKLSVPQLGSVRCVMRDLDFRWQDPKVKAWNEKKKLERLEAKRTNSPTSSNSDSTNIDADEFEAQPETPTKDVAITPTTPTQKKDSSSRRRRTGRRGVEGKKRMPCMANGRSFRGQWNWPEAQVSVPEGAVDV</sequence>
<evidence type="ECO:0000256" key="1">
    <source>
        <dbReference type="SAM" id="MobiDB-lite"/>
    </source>
</evidence>
<reference evidence="2 3" key="1">
    <citation type="submission" date="2022-09" db="EMBL/GenBank/DDBJ databases">
        <authorList>
            <person name="Palmer J.M."/>
        </authorList>
    </citation>
    <scope>NUCLEOTIDE SEQUENCE [LARGE SCALE GENOMIC DNA]</scope>
    <source>
        <strain evidence="2 3">DSM 7382</strain>
    </source>
</reference>
<feature type="region of interest" description="Disordered" evidence="1">
    <location>
        <begin position="1"/>
        <end position="57"/>
    </location>
</feature>
<keyword evidence="3" id="KW-1185">Reference proteome</keyword>
<feature type="compositionally biased region" description="Low complexity" evidence="1">
    <location>
        <begin position="181"/>
        <end position="193"/>
    </location>
</feature>
<dbReference type="EMBL" id="JASBNA010000119">
    <property type="protein sequence ID" value="KAK7676392.1"/>
    <property type="molecule type" value="Genomic_DNA"/>
</dbReference>